<accession>A0A7K0GWI8</accession>
<organism evidence="1 2">
    <name type="scientific">Parabacteroides distasonis</name>
    <dbReference type="NCBI Taxonomy" id="823"/>
    <lineage>
        <taxon>Bacteria</taxon>
        <taxon>Pseudomonadati</taxon>
        <taxon>Bacteroidota</taxon>
        <taxon>Bacteroidia</taxon>
        <taxon>Bacteroidales</taxon>
        <taxon>Tannerellaceae</taxon>
        <taxon>Parabacteroides</taxon>
    </lineage>
</organism>
<name>A0A7K0GWI8_PARDI</name>
<evidence type="ECO:0000313" key="2">
    <source>
        <dbReference type="Proteomes" id="UP000461276"/>
    </source>
</evidence>
<proteinExistence type="predicted"/>
<dbReference type="EMBL" id="WKMY01000008">
    <property type="protein sequence ID" value="MRY94097.1"/>
    <property type="molecule type" value="Genomic_DNA"/>
</dbReference>
<dbReference type="Proteomes" id="UP000461276">
    <property type="component" value="Unassembled WGS sequence"/>
</dbReference>
<dbReference type="GeneID" id="69481299"/>
<dbReference type="RefSeq" id="WP_034530103.1">
    <property type="nucleotide sequence ID" value="NZ_JBCPFK010000063.1"/>
</dbReference>
<sequence length="201" mass="23054">MNIFEIERSKRDADFIKQNGELELEVAADIIETYKDVPYVGSLLKFGKVFINVKDWCFTKKLAKFLIVSEDIDDKIKNQFYSSLSQENYKHISAYLIHLLSTEENKAMIMGSIYKARLMNRINNNEMLRLCSVVARAFLPDLKSLPDYLEENTNISIEAQSIINLGLIDNFLGGEWTNHKSCCLNGTGKLFHDILSESGWL</sequence>
<evidence type="ECO:0000313" key="1">
    <source>
        <dbReference type="EMBL" id="MRY94097.1"/>
    </source>
</evidence>
<dbReference type="AlphaFoldDB" id="A0A7K0GWI8"/>
<reference evidence="1 2" key="1">
    <citation type="journal article" date="2019" name="Nat. Med.">
        <title>A library of human gut bacterial isolates paired with longitudinal multiomics data enables mechanistic microbiome research.</title>
        <authorList>
            <person name="Poyet M."/>
            <person name="Groussin M."/>
            <person name="Gibbons S.M."/>
            <person name="Avila-Pacheco J."/>
            <person name="Jiang X."/>
            <person name="Kearney S.M."/>
            <person name="Perrotta A.R."/>
            <person name="Berdy B."/>
            <person name="Zhao S."/>
            <person name="Lieberman T.D."/>
            <person name="Swanson P.K."/>
            <person name="Smith M."/>
            <person name="Roesemann S."/>
            <person name="Alexander J.E."/>
            <person name="Rich S.A."/>
            <person name="Livny J."/>
            <person name="Vlamakis H."/>
            <person name="Clish C."/>
            <person name="Bullock K."/>
            <person name="Deik A."/>
            <person name="Scott J."/>
            <person name="Pierce K.A."/>
            <person name="Xavier R.J."/>
            <person name="Alm E.J."/>
        </authorList>
    </citation>
    <scope>NUCLEOTIDE SEQUENCE [LARGE SCALE GENOMIC DNA]</scope>
    <source>
        <strain evidence="1 2">BIOML-A9</strain>
    </source>
</reference>
<comment type="caution">
    <text evidence="1">The sequence shown here is derived from an EMBL/GenBank/DDBJ whole genome shotgun (WGS) entry which is preliminary data.</text>
</comment>
<protein>
    <submittedName>
        <fullName evidence="1">Uncharacterized protein</fullName>
    </submittedName>
</protein>
<gene>
    <name evidence="1" type="ORF">GKD67_12860</name>
</gene>